<dbReference type="VEuPathDB" id="VectorBase:GPAI036047"/>
<evidence type="ECO:0000313" key="2">
    <source>
        <dbReference type="Proteomes" id="UP000092445"/>
    </source>
</evidence>
<name>A0A1B0A6R3_GLOPL</name>
<reference evidence="1" key="2">
    <citation type="submission" date="2020-05" db="UniProtKB">
        <authorList>
            <consortium name="EnsemblMetazoa"/>
        </authorList>
    </citation>
    <scope>IDENTIFICATION</scope>
    <source>
        <strain evidence="1">IAEA</strain>
    </source>
</reference>
<dbReference type="AlphaFoldDB" id="A0A1B0A6R3"/>
<sequence length="174" mass="19131">MLRTLHHIDGVISDNNNSVHVNTAMNEQSFALVVKSNVDLFKENATTQLALDVVNNIKISTTDQESAITAVTQLAITVLRKILNQNDYFIICTDLNARHCAIGAAQEQILGKVSCKLGARAKELRVNAAADFMIDVVVKNLMRETRPSESPGMDDIENIALQNISLQGIRQTTK</sequence>
<dbReference type="Proteomes" id="UP000092445">
    <property type="component" value="Unassembled WGS sequence"/>
</dbReference>
<dbReference type="EnsemblMetazoa" id="GPAI036047-RA">
    <property type="protein sequence ID" value="GPAI036047-PA"/>
    <property type="gene ID" value="GPAI036047"/>
</dbReference>
<accession>A0A1B0A6R3</accession>
<evidence type="ECO:0000313" key="1">
    <source>
        <dbReference type="EnsemblMetazoa" id="GPAI036047-PA"/>
    </source>
</evidence>
<organism evidence="1 2">
    <name type="scientific">Glossina pallidipes</name>
    <name type="common">Tsetse fly</name>
    <dbReference type="NCBI Taxonomy" id="7398"/>
    <lineage>
        <taxon>Eukaryota</taxon>
        <taxon>Metazoa</taxon>
        <taxon>Ecdysozoa</taxon>
        <taxon>Arthropoda</taxon>
        <taxon>Hexapoda</taxon>
        <taxon>Insecta</taxon>
        <taxon>Pterygota</taxon>
        <taxon>Neoptera</taxon>
        <taxon>Endopterygota</taxon>
        <taxon>Diptera</taxon>
        <taxon>Brachycera</taxon>
        <taxon>Muscomorpha</taxon>
        <taxon>Hippoboscoidea</taxon>
        <taxon>Glossinidae</taxon>
        <taxon>Glossina</taxon>
    </lineage>
</organism>
<reference evidence="2" key="1">
    <citation type="submission" date="2014-03" db="EMBL/GenBank/DDBJ databases">
        <authorList>
            <person name="Aksoy S."/>
            <person name="Warren W."/>
            <person name="Wilson R.K."/>
        </authorList>
    </citation>
    <scope>NUCLEOTIDE SEQUENCE [LARGE SCALE GENOMIC DNA]</scope>
    <source>
        <strain evidence="2">IAEA</strain>
    </source>
</reference>
<keyword evidence="2" id="KW-1185">Reference proteome</keyword>
<protein>
    <submittedName>
        <fullName evidence="1">Uncharacterized protein</fullName>
    </submittedName>
</protein>
<proteinExistence type="predicted"/>